<dbReference type="PANTHER" id="PTHR22916:SF3">
    <property type="entry name" value="UDP-GLCNAC:BETAGAL BETA-1,3-N-ACETYLGLUCOSAMINYLTRANSFERASE-LIKE PROTEIN 1"/>
    <property type="match status" value="1"/>
</dbReference>
<evidence type="ECO:0000313" key="3">
    <source>
        <dbReference type="Proteomes" id="UP000636010"/>
    </source>
</evidence>
<feature type="domain" description="Glycosyltransferase 2-like" evidence="1">
    <location>
        <begin position="7"/>
        <end position="142"/>
    </location>
</feature>
<dbReference type="Proteomes" id="UP000636010">
    <property type="component" value="Unassembled WGS sequence"/>
</dbReference>
<comment type="caution">
    <text evidence="2">The sequence shown here is derived from an EMBL/GenBank/DDBJ whole genome shotgun (WGS) entry which is preliminary data.</text>
</comment>
<dbReference type="RefSeq" id="WP_188461286.1">
    <property type="nucleotide sequence ID" value="NZ_BAABHU010000003.1"/>
</dbReference>
<dbReference type="InterPro" id="IPR029044">
    <property type="entry name" value="Nucleotide-diphossugar_trans"/>
</dbReference>
<dbReference type="EMBL" id="BMEC01000003">
    <property type="protein sequence ID" value="GGC28273.1"/>
    <property type="molecule type" value="Genomic_DNA"/>
</dbReference>
<evidence type="ECO:0000313" key="2">
    <source>
        <dbReference type="EMBL" id="GGC28273.1"/>
    </source>
</evidence>
<gene>
    <name evidence="2" type="ORF">GCM10011506_12070</name>
</gene>
<accession>A0ABQ1LQ97</accession>
<dbReference type="SUPFAM" id="SSF53448">
    <property type="entry name" value="Nucleotide-diphospho-sugar transferases"/>
    <property type="match status" value="1"/>
</dbReference>
<sequence>MFDFKVSVITPVYNAAEFIRNAVESAVSLEEVGEIILVEDGSPDNALEICKELEQEFEKVKLFQHPNGENRGAGASRNLGIEKAIFEYIAFLDADDWYLPNRFQAEKELFKNPEVDGVYGATGFYEQGQILENKLTTFDYKLKPEDLLYYYVSYKGRFTTDAITFKKSLLKKSGVFKTSLKLHQDTHLWYRLAHFGNLYPGLIDQPIAIRRVHENNRISSRNKKTRSLFHKEVFKDFINKENVDSRALKIIINRYVSSISGNFFIKMFHFSKVLMKNSHLIKIYIK</sequence>
<reference evidence="3" key="1">
    <citation type="journal article" date="2019" name="Int. J. Syst. Evol. Microbiol.">
        <title>The Global Catalogue of Microorganisms (GCM) 10K type strain sequencing project: providing services to taxonomists for standard genome sequencing and annotation.</title>
        <authorList>
            <consortium name="The Broad Institute Genomics Platform"/>
            <consortium name="The Broad Institute Genome Sequencing Center for Infectious Disease"/>
            <person name="Wu L."/>
            <person name="Ma J."/>
        </authorList>
    </citation>
    <scope>NUCLEOTIDE SEQUENCE [LARGE SCALE GENOMIC DNA]</scope>
    <source>
        <strain evidence="3">CGMCC 1.10832</strain>
    </source>
</reference>
<dbReference type="GO" id="GO:0016740">
    <property type="term" value="F:transferase activity"/>
    <property type="evidence" value="ECO:0007669"/>
    <property type="project" value="UniProtKB-KW"/>
</dbReference>
<dbReference type="Gene3D" id="3.90.550.10">
    <property type="entry name" value="Spore Coat Polysaccharide Biosynthesis Protein SpsA, Chain A"/>
    <property type="match status" value="1"/>
</dbReference>
<evidence type="ECO:0000259" key="1">
    <source>
        <dbReference type="Pfam" id="PF00535"/>
    </source>
</evidence>
<name>A0ABQ1LQ97_9BACT</name>
<dbReference type="CDD" id="cd00761">
    <property type="entry name" value="Glyco_tranf_GTA_type"/>
    <property type="match status" value="1"/>
</dbReference>
<dbReference type="Pfam" id="PF00535">
    <property type="entry name" value="Glycos_transf_2"/>
    <property type="match status" value="1"/>
</dbReference>
<dbReference type="InterPro" id="IPR001173">
    <property type="entry name" value="Glyco_trans_2-like"/>
</dbReference>
<proteinExistence type="predicted"/>
<keyword evidence="2" id="KW-0808">Transferase</keyword>
<dbReference type="PANTHER" id="PTHR22916">
    <property type="entry name" value="GLYCOSYLTRANSFERASE"/>
    <property type="match status" value="1"/>
</dbReference>
<keyword evidence="3" id="KW-1185">Reference proteome</keyword>
<protein>
    <submittedName>
        <fullName evidence="2">Glycosyl transferase</fullName>
    </submittedName>
</protein>
<organism evidence="2 3">
    <name type="scientific">Marivirga lumbricoides</name>
    <dbReference type="NCBI Taxonomy" id="1046115"/>
    <lineage>
        <taxon>Bacteria</taxon>
        <taxon>Pseudomonadati</taxon>
        <taxon>Bacteroidota</taxon>
        <taxon>Cytophagia</taxon>
        <taxon>Cytophagales</taxon>
        <taxon>Marivirgaceae</taxon>
        <taxon>Marivirga</taxon>
    </lineage>
</organism>